<dbReference type="Gene3D" id="2.60.40.10">
    <property type="entry name" value="Immunoglobulins"/>
    <property type="match status" value="3"/>
</dbReference>
<feature type="domain" description="GEX2 N-terminal Ig-like" evidence="4">
    <location>
        <begin position="336"/>
        <end position="440"/>
    </location>
</feature>
<feature type="domain" description="GEX2 N-terminal Ig-like" evidence="4">
    <location>
        <begin position="222"/>
        <end position="328"/>
    </location>
</feature>
<proteinExistence type="predicted"/>
<evidence type="ECO:0000259" key="4">
    <source>
        <dbReference type="Pfam" id="PF23616"/>
    </source>
</evidence>
<dbReference type="GO" id="GO:0030036">
    <property type="term" value="P:actin cytoskeleton organization"/>
    <property type="evidence" value="ECO:0007669"/>
    <property type="project" value="InterPro"/>
</dbReference>
<dbReference type="Pfam" id="PF00630">
    <property type="entry name" value="Filamin"/>
    <property type="match status" value="1"/>
</dbReference>
<feature type="compositionally biased region" description="Low complexity" evidence="3">
    <location>
        <begin position="1245"/>
        <end position="1255"/>
    </location>
</feature>
<dbReference type="PANTHER" id="PTHR38537:SF8">
    <property type="entry name" value="FILAMIN-A"/>
    <property type="match status" value="1"/>
</dbReference>
<dbReference type="SUPFAM" id="SSF81296">
    <property type="entry name" value="E set domains"/>
    <property type="match status" value="2"/>
</dbReference>
<feature type="repeat" description="Filamin" evidence="2">
    <location>
        <begin position="757"/>
        <end position="795"/>
    </location>
</feature>
<dbReference type="InterPro" id="IPR056434">
    <property type="entry name" value="Ig_GEX2_N"/>
</dbReference>
<gene>
    <name evidence="5" type="ORF">LSALG_LOCUS30568</name>
</gene>
<dbReference type="InterPro" id="IPR017868">
    <property type="entry name" value="Filamin/ABP280_repeat-like"/>
</dbReference>
<dbReference type="PANTHER" id="PTHR38537">
    <property type="entry name" value="JITTERBUG, ISOFORM N"/>
    <property type="match status" value="1"/>
</dbReference>
<name>A0AA35ZF17_LACSI</name>
<evidence type="ECO:0000256" key="3">
    <source>
        <dbReference type="SAM" id="MobiDB-lite"/>
    </source>
</evidence>
<feature type="compositionally biased region" description="Polar residues" evidence="3">
    <location>
        <begin position="1293"/>
        <end position="1303"/>
    </location>
</feature>
<dbReference type="Gene3D" id="2.60.40.2810">
    <property type="match status" value="1"/>
</dbReference>
<feature type="repeat" description="Filamin" evidence="2">
    <location>
        <begin position="551"/>
        <end position="689"/>
    </location>
</feature>
<dbReference type="InterPro" id="IPR014756">
    <property type="entry name" value="Ig_E-set"/>
</dbReference>
<keyword evidence="1" id="KW-0677">Repeat</keyword>
<dbReference type="InterPro" id="IPR013783">
    <property type="entry name" value="Ig-like_fold"/>
</dbReference>
<feature type="region of interest" description="Disordered" evidence="3">
    <location>
        <begin position="1243"/>
        <end position="1303"/>
    </location>
</feature>
<dbReference type="GO" id="GO:0051015">
    <property type="term" value="F:actin filament binding"/>
    <property type="evidence" value="ECO:0007669"/>
    <property type="project" value="InterPro"/>
</dbReference>
<keyword evidence="6" id="KW-1185">Reference proteome</keyword>
<feature type="compositionally biased region" description="Polar residues" evidence="3">
    <location>
        <begin position="1260"/>
        <end position="1280"/>
    </location>
</feature>
<dbReference type="InterPro" id="IPR044801">
    <property type="entry name" value="Filamin"/>
</dbReference>
<evidence type="ECO:0000256" key="2">
    <source>
        <dbReference type="PROSITE-ProRule" id="PRU00087"/>
    </source>
</evidence>
<accession>A0AA35ZF17</accession>
<evidence type="ECO:0000256" key="1">
    <source>
        <dbReference type="ARBA" id="ARBA00022737"/>
    </source>
</evidence>
<sequence length="1303" mass="146147">MLQDRTCNLPFGDAFRPNNGLLSGDTPETSSSFPYLPIDAATTDFPPSEYNYKFKPPFHYATSSSSTQNPSILRKTSSTMAAQWLFCNALIALLVLFIDPHLSKSDDRSTLSPGFAYSWMDDDDEFYTGDIATIKVKLLGNYKSEEYKYPFNPNITVNGTMGNSSYITDVHSDFGNDTNNWQILFKPIMVGLFYLVIDDEHFRVHDNSLHFHVSPAESYIPPHFMFRWLNSKSAFKAGENATIQVIVSENLNTKTYKYPFNPNITVSDYNGKNEKMGNSSYITGLFSNLGPDMNKWELHFIPIMVGTFHVLISQENLNVFDASMSFSVTPAFIYKPAGTVSWRGEGNHFVAGTTAKIMVLPKDAFGNNATRKSEGSNVIFDIYATTEEGEDAKVLDVSQNGWNTFGGLSTNFIAATSGNLLLHVKDKDQHLIGSPLTFMVDPGPLDVGNCVPHWGIESKSFQIFSTMETFITQRDKYGNLIPGFYPFDFDVIEKGTNLSLPIGDLKYQEVVPGVQSLSFKLLQHGEFSLIITDKDKKKQILNMPYEFSIYIGYCDGMKSIVNGSGLHNSVAGEVSKFSIFLRDAYHYPSPIEVHRLRVEITLPSLSLHVDPQIYPMDPDNGTQSTGMFNSGALEVPSIYLHNNKSDEDRKTWNSNFEVVYIPEKSGVYEIRIYCGNIPLNEGKPFTKFVSAGKVNSSVSRVVNYKARVSKTVLHSVDVQLMDSFSNPVLLQESELSKLTLEPDSINKPFFMVVLFVDNRDGTYTGFYMPMNLGTYKICASFDGMSISPCPFEVTTYNREDFPIAYGLDVSVWEDESIVFNALVNDYFVGGKAKVVEYERPGHGSLLQYGDLFIYTPFKRFYGNDSFPYSMSDANGNNASSHVNIFVDCIPPQLVSFPPQLQADEDILSPKFGGYSGFEITYSDSTENISIMFTAQHGSFFLSPLQMQLWDPMWKEISVTKREGTSKELIIRGRLEVINFAIKSLKYIGEGNFSGEDTLRVTTMNKHGKYDWDIPVIVNPRNDPPFINVPEFIMLENVTEDEGFLIFDRQRDNYNFSIGDPDHLHFTGNKSHFRVMFSVEVSSGYFSANLPAELTSTTELKLKNGNSNQWQPLLTFIEISKRFSVKAKAIRFRGTIEDCNTLLQQILYYGDEDGGVLTVSVNDMGWYGCYPEDCQEMMSVPLISEASINLIRKMPVDPVVAQSLISAIVIESTILSSLAAILIFYTYKCVFALLHKKFKDQPQPQPQSQNFQLQSSHEVMVQSSTKDSSENITGQPSSLSNPLHEESKIGLSVDSHTSSPSGAN</sequence>
<evidence type="ECO:0000313" key="5">
    <source>
        <dbReference type="EMBL" id="CAI9291426.1"/>
    </source>
</evidence>
<dbReference type="PROSITE" id="PS50194">
    <property type="entry name" value="FILAMIN_REPEAT"/>
    <property type="match status" value="2"/>
</dbReference>
<protein>
    <recommendedName>
        <fullName evidence="4">GEX2 N-terminal Ig-like domain-containing protein</fullName>
    </recommendedName>
</protein>
<feature type="domain" description="GEX2 N-terminal Ig-like" evidence="4">
    <location>
        <begin position="113"/>
        <end position="213"/>
    </location>
</feature>
<reference evidence="5" key="1">
    <citation type="submission" date="2023-04" db="EMBL/GenBank/DDBJ databases">
        <authorList>
            <person name="Vijverberg K."/>
            <person name="Xiong W."/>
            <person name="Schranz E."/>
        </authorList>
    </citation>
    <scope>NUCLEOTIDE SEQUENCE</scope>
</reference>
<evidence type="ECO:0000313" key="6">
    <source>
        <dbReference type="Proteomes" id="UP001177003"/>
    </source>
</evidence>
<dbReference type="Pfam" id="PF23616">
    <property type="entry name" value="Ig_GEX2_N"/>
    <property type="match status" value="3"/>
</dbReference>
<organism evidence="5 6">
    <name type="scientific">Lactuca saligna</name>
    <name type="common">Willowleaf lettuce</name>
    <dbReference type="NCBI Taxonomy" id="75948"/>
    <lineage>
        <taxon>Eukaryota</taxon>
        <taxon>Viridiplantae</taxon>
        <taxon>Streptophyta</taxon>
        <taxon>Embryophyta</taxon>
        <taxon>Tracheophyta</taxon>
        <taxon>Spermatophyta</taxon>
        <taxon>Magnoliopsida</taxon>
        <taxon>eudicotyledons</taxon>
        <taxon>Gunneridae</taxon>
        <taxon>Pentapetalae</taxon>
        <taxon>asterids</taxon>
        <taxon>campanulids</taxon>
        <taxon>Asterales</taxon>
        <taxon>Asteraceae</taxon>
        <taxon>Cichorioideae</taxon>
        <taxon>Cichorieae</taxon>
        <taxon>Lactucinae</taxon>
        <taxon>Lactuca</taxon>
    </lineage>
</organism>
<dbReference type="EMBL" id="OX465082">
    <property type="protein sequence ID" value="CAI9291426.1"/>
    <property type="molecule type" value="Genomic_DNA"/>
</dbReference>
<dbReference type="GO" id="GO:0048235">
    <property type="term" value="P:pollen sperm cell differentiation"/>
    <property type="evidence" value="ECO:0007669"/>
    <property type="project" value="TreeGrafter"/>
</dbReference>
<dbReference type="Proteomes" id="UP001177003">
    <property type="component" value="Chromosome 6"/>
</dbReference>
<dbReference type="Pfam" id="PF17963">
    <property type="entry name" value="Big_9"/>
    <property type="match status" value="1"/>
</dbReference>